<evidence type="ECO:0000313" key="2">
    <source>
        <dbReference type="EMBL" id="MED6200426.1"/>
    </source>
</evidence>
<evidence type="ECO:0000256" key="1">
    <source>
        <dbReference type="SAM" id="MobiDB-lite"/>
    </source>
</evidence>
<organism evidence="2 3">
    <name type="scientific">Stylosanthes scabra</name>
    <dbReference type="NCBI Taxonomy" id="79078"/>
    <lineage>
        <taxon>Eukaryota</taxon>
        <taxon>Viridiplantae</taxon>
        <taxon>Streptophyta</taxon>
        <taxon>Embryophyta</taxon>
        <taxon>Tracheophyta</taxon>
        <taxon>Spermatophyta</taxon>
        <taxon>Magnoliopsida</taxon>
        <taxon>eudicotyledons</taxon>
        <taxon>Gunneridae</taxon>
        <taxon>Pentapetalae</taxon>
        <taxon>rosids</taxon>
        <taxon>fabids</taxon>
        <taxon>Fabales</taxon>
        <taxon>Fabaceae</taxon>
        <taxon>Papilionoideae</taxon>
        <taxon>50 kb inversion clade</taxon>
        <taxon>dalbergioids sensu lato</taxon>
        <taxon>Dalbergieae</taxon>
        <taxon>Pterocarpus clade</taxon>
        <taxon>Stylosanthes</taxon>
    </lineage>
</organism>
<feature type="compositionally biased region" description="Polar residues" evidence="1">
    <location>
        <begin position="60"/>
        <end position="70"/>
    </location>
</feature>
<comment type="caution">
    <text evidence="2">The sequence shown here is derived from an EMBL/GenBank/DDBJ whole genome shotgun (WGS) entry which is preliminary data.</text>
</comment>
<accession>A0ABU6XSW4</accession>
<feature type="region of interest" description="Disordered" evidence="1">
    <location>
        <begin position="1"/>
        <end position="70"/>
    </location>
</feature>
<feature type="non-terminal residue" evidence="2">
    <location>
        <position position="1"/>
    </location>
</feature>
<dbReference type="EMBL" id="JASCZI010212844">
    <property type="protein sequence ID" value="MED6200426.1"/>
    <property type="molecule type" value="Genomic_DNA"/>
</dbReference>
<evidence type="ECO:0000313" key="3">
    <source>
        <dbReference type="Proteomes" id="UP001341840"/>
    </source>
</evidence>
<name>A0ABU6XSW4_9FABA</name>
<sequence>EIQEEMQENLKKLEKKKTRKLEGEKPHLGGNTAMPRRGPRDQNPRLGMVQQTLEKPRSHLSVTTTTKGHA</sequence>
<keyword evidence="3" id="KW-1185">Reference proteome</keyword>
<protein>
    <submittedName>
        <fullName evidence="2">Uncharacterized protein</fullName>
    </submittedName>
</protein>
<reference evidence="2 3" key="1">
    <citation type="journal article" date="2023" name="Plants (Basel)">
        <title>Bridging the Gap: Combining Genomics and Transcriptomics Approaches to Understand Stylosanthes scabra, an Orphan Legume from the Brazilian Caatinga.</title>
        <authorList>
            <person name="Ferreira-Neto J.R.C."/>
            <person name="da Silva M.D."/>
            <person name="Binneck E."/>
            <person name="de Melo N.F."/>
            <person name="da Silva R.H."/>
            <person name="de Melo A.L.T.M."/>
            <person name="Pandolfi V."/>
            <person name="Bustamante F.O."/>
            <person name="Brasileiro-Vidal A.C."/>
            <person name="Benko-Iseppon A.M."/>
        </authorList>
    </citation>
    <scope>NUCLEOTIDE SEQUENCE [LARGE SCALE GENOMIC DNA]</scope>
    <source>
        <tissue evidence="2">Leaves</tissue>
    </source>
</reference>
<dbReference type="Proteomes" id="UP001341840">
    <property type="component" value="Unassembled WGS sequence"/>
</dbReference>
<proteinExistence type="predicted"/>
<gene>
    <name evidence="2" type="ORF">PIB30_084932</name>
</gene>